<evidence type="ECO:0000256" key="2">
    <source>
        <dbReference type="ARBA" id="ARBA00022827"/>
    </source>
</evidence>
<keyword evidence="1" id="KW-0285">Flavoprotein</keyword>
<dbReference type="PANTHER" id="PTHR47178:SF5">
    <property type="entry name" value="FAD-BINDING DOMAIN-CONTAINING PROTEIN"/>
    <property type="match status" value="1"/>
</dbReference>
<proteinExistence type="predicted"/>
<gene>
    <name evidence="7" type="ORF">POF50_026530</name>
</gene>
<feature type="domain" description="FAD-binding" evidence="6">
    <location>
        <begin position="6"/>
        <end position="49"/>
    </location>
</feature>
<dbReference type="PANTHER" id="PTHR47178">
    <property type="entry name" value="MONOOXYGENASE, FAD-BINDING"/>
    <property type="match status" value="1"/>
</dbReference>
<evidence type="ECO:0000256" key="5">
    <source>
        <dbReference type="SAM" id="MobiDB-lite"/>
    </source>
</evidence>
<name>A0AA90H2H0_9ACTN</name>
<dbReference type="RefSeq" id="WP_282699011.1">
    <property type="nucleotide sequence ID" value="NZ_JABXJJ020000037.1"/>
</dbReference>
<dbReference type="AlphaFoldDB" id="A0AA90H2H0"/>
<dbReference type="SUPFAM" id="SSF51905">
    <property type="entry name" value="FAD/NAD(P)-binding domain"/>
    <property type="match status" value="1"/>
</dbReference>
<evidence type="ECO:0000256" key="1">
    <source>
        <dbReference type="ARBA" id="ARBA00022630"/>
    </source>
</evidence>
<dbReference type="Pfam" id="PF01494">
    <property type="entry name" value="FAD_binding_3"/>
    <property type="match status" value="2"/>
</dbReference>
<dbReference type="GO" id="GO:0071949">
    <property type="term" value="F:FAD binding"/>
    <property type="evidence" value="ECO:0007669"/>
    <property type="project" value="InterPro"/>
</dbReference>
<keyword evidence="3" id="KW-0560">Oxidoreductase</keyword>
<evidence type="ECO:0000256" key="3">
    <source>
        <dbReference type="ARBA" id="ARBA00023002"/>
    </source>
</evidence>
<keyword evidence="2" id="KW-0274">FAD</keyword>
<feature type="domain" description="FAD-binding" evidence="6">
    <location>
        <begin position="351"/>
        <end position="415"/>
    </location>
</feature>
<protein>
    <submittedName>
        <fullName evidence="7">NAD(P)/FAD-dependent oxidoreductase</fullName>
    </submittedName>
</protein>
<feature type="region of interest" description="Disordered" evidence="5">
    <location>
        <begin position="270"/>
        <end position="304"/>
    </location>
</feature>
<keyword evidence="4" id="KW-0503">Monooxygenase</keyword>
<dbReference type="EMBL" id="JABXJJ020000037">
    <property type="protein sequence ID" value="MDI5972858.1"/>
    <property type="molecule type" value="Genomic_DNA"/>
</dbReference>
<dbReference type="GO" id="GO:0004497">
    <property type="term" value="F:monooxygenase activity"/>
    <property type="evidence" value="ECO:0007669"/>
    <property type="project" value="UniProtKB-KW"/>
</dbReference>
<dbReference type="PRINTS" id="PR00420">
    <property type="entry name" value="RNGMNOXGNASE"/>
</dbReference>
<dbReference type="InterPro" id="IPR002938">
    <property type="entry name" value="FAD-bd"/>
</dbReference>
<organism evidence="7">
    <name type="scientific">Streptantibioticus silvisoli</name>
    <dbReference type="NCBI Taxonomy" id="2705255"/>
    <lineage>
        <taxon>Bacteria</taxon>
        <taxon>Bacillati</taxon>
        <taxon>Actinomycetota</taxon>
        <taxon>Actinomycetes</taxon>
        <taxon>Kitasatosporales</taxon>
        <taxon>Streptomycetaceae</taxon>
        <taxon>Streptantibioticus</taxon>
    </lineage>
</organism>
<evidence type="ECO:0000313" key="7">
    <source>
        <dbReference type="EMBL" id="MDI5972858.1"/>
    </source>
</evidence>
<accession>A0AA90H2H0</accession>
<comment type="caution">
    <text evidence="7">The sequence shown here is derived from an EMBL/GenBank/DDBJ whole genome shotgun (WGS) entry which is preliminary data.</text>
</comment>
<evidence type="ECO:0000259" key="6">
    <source>
        <dbReference type="Pfam" id="PF01494"/>
    </source>
</evidence>
<reference evidence="7" key="1">
    <citation type="submission" date="2023-05" db="EMBL/GenBank/DDBJ databases">
        <title>Streptantibioticus silvisoli sp. nov., acidotolerant actinomycetes 1 from pine litter.</title>
        <authorList>
            <person name="Swiecimska M."/>
            <person name="Golinska P."/>
            <person name="Sangal V."/>
            <person name="Wachnowicz B."/>
            <person name="Goodfellow M."/>
        </authorList>
    </citation>
    <scope>NUCLEOTIDE SEQUENCE</scope>
    <source>
        <strain evidence="7">SL13</strain>
    </source>
</reference>
<dbReference type="Gene3D" id="3.50.50.60">
    <property type="entry name" value="FAD/NAD(P)-binding domain"/>
    <property type="match status" value="1"/>
</dbReference>
<evidence type="ECO:0000256" key="4">
    <source>
        <dbReference type="ARBA" id="ARBA00023033"/>
    </source>
</evidence>
<sequence>MSAQLRVLIAGAGLGGLTLARSLRGHGIDVAVFERDASPWDRPQGYRLHLDADAINAAREVLPDDLRAVFEATAQYTEPFTTILAPDLSVIKRLPTHDEHGDVWPGHDGTAVHANVDRATLRQILLAGLDDAVHFGRTLERYESTAEGVTAFFADGSTAHGDVLVGADGIRSAVRRQRAPHCETVDAGITAIYGRLPMATAEPLVPAETLKDIFTVATDERKVFLGLGSVRFATSPTEAAERHAPGIPMRHQDDYVVCIVGGRHEFFAGGDSDTVSDTDPAPASAPDPASASDTGRTARARSGEELREIAARTLQDWPAGAAGLVRRADPASFFLVEMRTSVPAALDTPVNVTLLGDAIHAMTPTLGRGANIAMRDGVLLGRELAKAADGRTSLAEALTAYEREMTAYGFSVVREAARTGEQRMAQNPLPEQR</sequence>
<feature type="compositionally biased region" description="Low complexity" evidence="5">
    <location>
        <begin position="277"/>
        <end position="294"/>
    </location>
</feature>
<dbReference type="InterPro" id="IPR036188">
    <property type="entry name" value="FAD/NAD-bd_sf"/>
</dbReference>